<dbReference type="GO" id="GO:0003677">
    <property type="term" value="F:DNA binding"/>
    <property type="evidence" value="ECO:0007669"/>
    <property type="project" value="UniProtKB-KW"/>
</dbReference>
<evidence type="ECO:0000256" key="3">
    <source>
        <dbReference type="ARBA" id="ARBA00023163"/>
    </source>
</evidence>
<feature type="domain" description="HTH cro/C1-type" evidence="4">
    <location>
        <begin position="16"/>
        <end position="69"/>
    </location>
</feature>
<dbReference type="PANTHER" id="PTHR36511:SF3">
    <property type="entry name" value="ANTITOXIN HIGA-2"/>
    <property type="match status" value="1"/>
</dbReference>
<dbReference type="InterPro" id="IPR010982">
    <property type="entry name" value="Lambda_DNA-bd_dom_sf"/>
</dbReference>
<evidence type="ECO:0000313" key="6">
    <source>
        <dbReference type="Proteomes" id="UP000535890"/>
    </source>
</evidence>
<keyword evidence="1" id="KW-0805">Transcription regulation</keyword>
<evidence type="ECO:0000259" key="4">
    <source>
        <dbReference type="PROSITE" id="PS50943"/>
    </source>
</evidence>
<evidence type="ECO:0000313" key="5">
    <source>
        <dbReference type="EMBL" id="NYD36707.1"/>
    </source>
</evidence>
<dbReference type="CDD" id="cd00093">
    <property type="entry name" value="HTH_XRE"/>
    <property type="match status" value="1"/>
</dbReference>
<keyword evidence="6" id="KW-1185">Reference proteome</keyword>
<dbReference type="RefSeq" id="WP_179794342.1">
    <property type="nucleotide sequence ID" value="NZ_BAABHP010000021.1"/>
</dbReference>
<protein>
    <submittedName>
        <fullName evidence="5">Transcriptional regulator with XRE-family HTH domain</fullName>
    </submittedName>
</protein>
<dbReference type="InterPro" id="IPR001387">
    <property type="entry name" value="Cro/C1-type_HTH"/>
</dbReference>
<organism evidence="5 6">
    <name type="scientific">Actinomycetospora corticicola</name>
    <dbReference type="NCBI Taxonomy" id="663602"/>
    <lineage>
        <taxon>Bacteria</taxon>
        <taxon>Bacillati</taxon>
        <taxon>Actinomycetota</taxon>
        <taxon>Actinomycetes</taxon>
        <taxon>Pseudonocardiales</taxon>
        <taxon>Pseudonocardiaceae</taxon>
        <taxon>Actinomycetospora</taxon>
    </lineage>
</organism>
<dbReference type="AlphaFoldDB" id="A0A7Y9DWY7"/>
<dbReference type="Pfam" id="PF13560">
    <property type="entry name" value="HTH_31"/>
    <property type="match status" value="1"/>
</dbReference>
<dbReference type="SMART" id="SM00530">
    <property type="entry name" value="HTH_XRE"/>
    <property type="match status" value="1"/>
</dbReference>
<dbReference type="EMBL" id="JACCBN010000001">
    <property type="protein sequence ID" value="NYD36707.1"/>
    <property type="molecule type" value="Genomic_DNA"/>
</dbReference>
<keyword evidence="3" id="KW-0804">Transcription</keyword>
<dbReference type="SUPFAM" id="SSF47413">
    <property type="entry name" value="lambda repressor-like DNA-binding domains"/>
    <property type="match status" value="1"/>
</dbReference>
<sequence length="409" mass="44935">MTRGGPELAEEFARALRRLRLASGMTQQAVADALSVRRPTFTQWESGRYLPSERNIAALDDLLRSDGELARVVDPQPSTVAATPEPTTPSAYEVFRRVGRTLVDEMARDDDGHPVGWRRDFGQRPASPLSTATGIRLLTIVDTPFVDLGRLGRSLAAMEDSSGGWGARGFRGRPEVTALVMDALARIGGPLDLDRLVPILDRQTTARSLGQVHVTSEVLRSLAPLRTDADLTKRAVHALLGTRLENGAWPEKRATRSGITPQSSPAHTARAVIALRTYCDCGGEEEATEVGSALDEATTWLAGQQDFYYPVRENLEPSPEDPEYGDLEIRHFTGALVAQALLRHRPTSRTAIDAAVDATWQHYWRAAGLWAWPNGDTPIWMQHEGVLAILLLLQRRHHAPPAEPAIPLR</sequence>
<dbReference type="Proteomes" id="UP000535890">
    <property type="component" value="Unassembled WGS sequence"/>
</dbReference>
<comment type="caution">
    <text evidence="5">The sequence shown here is derived from an EMBL/GenBank/DDBJ whole genome shotgun (WGS) entry which is preliminary data.</text>
</comment>
<proteinExistence type="predicted"/>
<accession>A0A7Y9DWY7</accession>
<gene>
    <name evidence="5" type="ORF">BJ983_002809</name>
</gene>
<evidence type="ECO:0000256" key="2">
    <source>
        <dbReference type="ARBA" id="ARBA00023125"/>
    </source>
</evidence>
<dbReference type="Gene3D" id="1.50.10.20">
    <property type="match status" value="1"/>
</dbReference>
<dbReference type="Gene3D" id="1.10.260.40">
    <property type="entry name" value="lambda repressor-like DNA-binding domains"/>
    <property type="match status" value="1"/>
</dbReference>
<evidence type="ECO:0000256" key="1">
    <source>
        <dbReference type="ARBA" id="ARBA00023015"/>
    </source>
</evidence>
<dbReference type="InterPro" id="IPR052359">
    <property type="entry name" value="HTH-type_reg/antitoxin"/>
</dbReference>
<dbReference type="SUPFAM" id="SSF48239">
    <property type="entry name" value="Terpenoid cyclases/Protein prenyltransferases"/>
    <property type="match status" value="1"/>
</dbReference>
<reference evidence="5 6" key="1">
    <citation type="submission" date="2020-07" db="EMBL/GenBank/DDBJ databases">
        <title>Sequencing the genomes of 1000 actinobacteria strains.</title>
        <authorList>
            <person name="Klenk H.-P."/>
        </authorList>
    </citation>
    <scope>NUCLEOTIDE SEQUENCE [LARGE SCALE GENOMIC DNA]</scope>
    <source>
        <strain evidence="5 6">DSM 45772</strain>
    </source>
</reference>
<keyword evidence="2" id="KW-0238">DNA-binding</keyword>
<name>A0A7Y9DWY7_9PSEU</name>
<dbReference type="PANTHER" id="PTHR36511">
    <property type="entry name" value="MERR FAMILY BACTERIAL REGULATORY PROTEIN"/>
    <property type="match status" value="1"/>
</dbReference>
<dbReference type="InterPro" id="IPR008930">
    <property type="entry name" value="Terpenoid_cyclase/PrenylTrfase"/>
</dbReference>
<dbReference type="PROSITE" id="PS50943">
    <property type="entry name" value="HTH_CROC1"/>
    <property type="match status" value="1"/>
</dbReference>